<accession>A0A1V4I6J4</accession>
<sequence length="169" mass="17647">MERTKKLTLTAVMVALVCVGTMVINIPMPATNGFVNIGDSMIFITSILFGPTVGMIAGGIGSALADILLGYAHWAPFTLVIKGLEGFVVGYIVRKSLSKGRMVFGTLAGAAIMIIGYYIAGGVLYDFAVSLKDIPGNIIQGASSIAIGVPIAIAIGNTSYFRNNIKSKV</sequence>
<comment type="caution">
    <text evidence="4">The sequence shown here is derived from an EMBL/GenBank/DDBJ whole genome shotgun (WGS) entry which is preliminary data.</text>
</comment>
<dbReference type="RefSeq" id="WP_079412353.1">
    <property type="nucleotide sequence ID" value="NZ_MZGW01000004.1"/>
</dbReference>
<dbReference type="Gene3D" id="1.10.1760.20">
    <property type="match status" value="1"/>
</dbReference>
<feature type="transmembrane region" description="Helical" evidence="3">
    <location>
        <begin position="6"/>
        <end position="28"/>
    </location>
</feature>
<dbReference type="EMBL" id="MZGW01000004">
    <property type="protein sequence ID" value="OPJ55591.1"/>
    <property type="molecule type" value="Genomic_DNA"/>
</dbReference>
<evidence type="ECO:0000256" key="3">
    <source>
        <dbReference type="SAM" id="Phobius"/>
    </source>
</evidence>
<dbReference type="AlphaFoldDB" id="A0A1V4I6J4"/>
<dbReference type="PANTHER" id="PTHR37815:SF3">
    <property type="entry name" value="UPF0397 PROTEIN SPR0429"/>
    <property type="match status" value="1"/>
</dbReference>
<keyword evidence="2 3" id="KW-1133">Transmembrane helix</keyword>
<dbReference type="GO" id="GO:0016020">
    <property type="term" value="C:membrane"/>
    <property type="evidence" value="ECO:0007669"/>
    <property type="project" value="InterPro"/>
</dbReference>
<dbReference type="InterPro" id="IPR009825">
    <property type="entry name" value="ECF_substrate-spec-like"/>
</dbReference>
<dbReference type="Pfam" id="PF07155">
    <property type="entry name" value="ECF-ribofla_trS"/>
    <property type="match status" value="1"/>
</dbReference>
<organism evidence="4 5">
    <name type="scientific">Alkalithermobacter paradoxus</name>
    <dbReference type="NCBI Taxonomy" id="29349"/>
    <lineage>
        <taxon>Bacteria</taxon>
        <taxon>Bacillati</taxon>
        <taxon>Bacillota</taxon>
        <taxon>Clostridia</taxon>
        <taxon>Peptostreptococcales</taxon>
        <taxon>Tepidibacteraceae</taxon>
        <taxon>Alkalithermobacter</taxon>
    </lineage>
</organism>
<keyword evidence="3" id="KW-0472">Membrane</keyword>
<name>A0A1V4I6J4_9FIRM</name>
<dbReference type="STRING" id="29349.CLOTH_13500"/>
<reference evidence="4 5" key="1">
    <citation type="submission" date="2017-03" db="EMBL/GenBank/DDBJ databases">
        <title>Genome sequence of Clostridium thermoalcaliphilum DSM 7309.</title>
        <authorList>
            <person name="Poehlein A."/>
            <person name="Daniel R."/>
        </authorList>
    </citation>
    <scope>NUCLEOTIDE SEQUENCE [LARGE SCALE GENOMIC DNA]</scope>
    <source>
        <strain evidence="4 5">DSM 7309</strain>
    </source>
</reference>
<dbReference type="Proteomes" id="UP000190140">
    <property type="component" value="Unassembled WGS sequence"/>
</dbReference>
<evidence type="ECO:0000313" key="4">
    <source>
        <dbReference type="EMBL" id="OPJ55591.1"/>
    </source>
</evidence>
<keyword evidence="1 3" id="KW-0812">Transmembrane</keyword>
<evidence type="ECO:0000256" key="2">
    <source>
        <dbReference type="ARBA" id="ARBA00022989"/>
    </source>
</evidence>
<gene>
    <name evidence="4" type="primary">hmpT</name>
    <name evidence="4" type="ORF">CLOTH_13500</name>
</gene>
<feature type="transmembrane region" description="Helical" evidence="3">
    <location>
        <begin position="104"/>
        <end position="125"/>
    </location>
</feature>
<evidence type="ECO:0000313" key="5">
    <source>
        <dbReference type="Proteomes" id="UP000190140"/>
    </source>
</evidence>
<feature type="transmembrane region" description="Helical" evidence="3">
    <location>
        <begin position="137"/>
        <end position="161"/>
    </location>
</feature>
<feature type="transmembrane region" description="Helical" evidence="3">
    <location>
        <begin position="40"/>
        <end position="65"/>
    </location>
</feature>
<protein>
    <submittedName>
        <fullName evidence="4">Thiamine transporter HmpT</fullName>
    </submittedName>
</protein>
<proteinExistence type="predicted"/>
<keyword evidence="5" id="KW-1185">Reference proteome</keyword>
<evidence type="ECO:0000256" key="1">
    <source>
        <dbReference type="ARBA" id="ARBA00022692"/>
    </source>
</evidence>
<dbReference type="OrthoDB" id="411368at2"/>
<dbReference type="PANTHER" id="PTHR37815">
    <property type="entry name" value="UPF0397 PROTEIN BC_2624-RELATED"/>
    <property type="match status" value="1"/>
</dbReference>